<evidence type="ECO:0000256" key="6">
    <source>
        <dbReference type="ARBA" id="ARBA00023163"/>
    </source>
</evidence>
<dbReference type="RefSeq" id="XP_019613566.1">
    <property type="nucleotide sequence ID" value="XM_019758007.1"/>
</dbReference>
<sequence length="517" mass="58052">MKSIVRTAVSAALIQSARNHLLPTVSAYTTSKCTVTCVQYSNYTGNHCTPMLRTWTSGSTVLLAYVRQRPRSNNVRLPAGITSTRSMIASYCPGRYEANSSSLHANFGTDRPEQHQDIMPVTEVDEESESGRQTTTGTSERHYINCSNENELGCSTNLTSTSKPVLSPSTSETERYGDQKTNDSSVNPPSDQSSLDVAVLEFVDFPEGQKTGSDLELADLDNTDVPSVDRQQAYRGPVHQHAYVGLRTLVDHSETLQKLVHLGVDLHKVSRKRNAANLIAKLDFDSQVKEKLMFLLDVGVTKENLGSIISVNPFILGVELDRLEKRVQYLMSKKFKEDEIAGLVSRAPHLLQLSVQRLDNKLGWLQGNLQTTAAQTRHIVVRYPRVLTVSLARMKENLQVAQLQLGFSPEQLRTMVLRAPRMLSRDKYKLIAVFDYLHNEMGIPHHILACSPQVFNSRKQHLSARHQFLQKLGRAQYDPAQPGYICLENFFKLPDAVFCTQLAKVTMEEYQNFLKTL</sequence>
<feature type="region of interest" description="Disordered" evidence="9">
    <location>
        <begin position="121"/>
        <end position="193"/>
    </location>
</feature>
<dbReference type="GO" id="GO:0003676">
    <property type="term" value="F:nucleic acid binding"/>
    <property type="evidence" value="ECO:0007669"/>
    <property type="project" value="InterPro"/>
</dbReference>
<keyword evidence="10" id="KW-1185">Reference proteome</keyword>
<evidence type="ECO:0000256" key="9">
    <source>
        <dbReference type="SAM" id="MobiDB-lite"/>
    </source>
</evidence>
<evidence type="ECO:0000256" key="7">
    <source>
        <dbReference type="ARBA" id="ARBA00071275"/>
    </source>
</evidence>
<name>A0A6P4Y4F4_BRABE</name>
<evidence type="ECO:0000313" key="10">
    <source>
        <dbReference type="Proteomes" id="UP000515135"/>
    </source>
</evidence>
<dbReference type="SMART" id="SM00733">
    <property type="entry name" value="Mterf"/>
    <property type="match status" value="5"/>
</dbReference>
<keyword evidence="5" id="KW-0496">Mitochondrion</keyword>
<dbReference type="GO" id="GO:0005739">
    <property type="term" value="C:mitochondrion"/>
    <property type="evidence" value="ECO:0007669"/>
    <property type="project" value="UniProtKB-SubCell"/>
</dbReference>
<evidence type="ECO:0000256" key="3">
    <source>
        <dbReference type="ARBA" id="ARBA00022946"/>
    </source>
</evidence>
<evidence type="ECO:0000313" key="13">
    <source>
        <dbReference type="RefSeq" id="XP_019613567.1"/>
    </source>
</evidence>
<protein>
    <recommendedName>
        <fullName evidence="7">Transcription termination factor 3, mitochondrial</fullName>
    </recommendedName>
    <alternativeName>
        <fullName evidence="8">mTERF domain-containing protein 1, mitochondrial</fullName>
    </alternativeName>
</protein>
<dbReference type="RefSeq" id="XP_019613565.1">
    <property type="nucleotide sequence ID" value="XM_019758006.1"/>
</dbReference>
<accession>A0A6P4Y4F4</accession>
<dbReference type="FunFam" id="1.25.70.10:FF:000002">
    <property type="entry name" value="transcription termination factor 3, mitochondrial"/>
    <property type="match status" value="1"/>
</dbReference>
<dbReference type="GO" id="GO:0061668">
    <property type="term" value="P:mitochondrial ribosome assembly"/>
    <property type="evidence" value="ECO:0007669"/>
    <property type="project" value="TreeGrafter"/>
</dbReference>
<dbReference type="PANTHER" id="PTHR13068:SF112">
    <property type="entry name" value="TRANSCRIPTION TERMINATION FACTOR 3, MITOCHONDRIAL"/>
    <property type="match status" value="1"/>
</dbReference>
<keyword evidence="4" id="KW-0805">Transcription regulation</keyword>
<keyword evidence="3" id="KW-0809">Transit peptide</keyword>
<keyword evidence="6" id="KW-0804">Transcription</keyword>
<evidence type="ECO:0000256" key="2">
    <source>
        <dbReference type="ARBA" id="ARBA00007692"/>
    </source>
</evidence>
<dbReference type="GO" id="GO:0006355">
    <property type="term" value="P:regulation of DNA-templated transcription"/>
    <property type="evidence" value="ECO:0007669"/>
    <property type="project" value="UniProtKB-ARBA"/>
</dbReference>
<feature type="compositionally biased region" description="Basic and acidic residues" evidence="9">
    <location>
        <begin position="172"/>
        <end position="181"/>
    </location>
</feature>
<dbReference type="GeneID" id="109461628"/>
<dbReference type="RefSeq" id="XP_019613567.1">
    <property type="nucleotide sequence ID" value="XM_019758008.1"/>
</dbReference>
<dbReference type="Pfam" id="PF02536">
    <property type="entry name" value="mTERF"/>
    <property type="match status" value="1"/>
</dbReference>
<evidence type="ECO:0000256" key="1">
    <source>
        <dbReference type="ARBA" id="ARBA00004173"/>
    </source>
</evidence>
<dbReference type="InterPro" id="IPR038538">
    <property type="entry name" value="MTERF_sf"/>
</dbReference>
<dbReference type="PANTHER" id="PTHR13068">
    <property type="entry name" value="CGI-12 PROTEIN-RELATED"/>
    <property type="match status" value="1"/>
</dbReference>
<evidence type="ECO:0000256" key="8">
    <source>
        <dbReference type="ARBA" id="ARBA00081775"/>
    </source>
</evidence>
<evidence type="ECO:0000313" key="12">
    <source>
        <dbReference type="RefSeq" id="XP_019613566.1"/>
    </source>
</evidence>
<comment type="similarity">
    <text evidence="2">Belongs to the mTERF family.</text>
</comment>
<proteinExistence type="inferred from homology"/>
<dbReference type="Gene3D" id="1.25.70.10">
    <property type="entry name" value="Transcription termination factor 3, mitochondrial"/>
    <property type="match status" value="1"/>
</dbReference>
<dbReference type="InterPro" id="IPR003690">
    <property type="entry name" value="MTERF"/>
</dbReference>
<evidence type="ECO:0000313" key="11">
    <source>
        <dbReference type="RefSeq" id="XP_019613565.1"/>
    </source>
</evidence>
<dbReference type="Proteomes" id="UP000515135">
    <property type="component" value="Unplaced"/>
</dbReference>
<dbReference type="GO" id="GO:0006390">
    <property type="term" value="P:mitochondrial transcription"/>
    <property type="evidence" value="ECO:0007669"/>
    <property type="project" value="TreeGrafter"/>
</dbReference>
<comment type="subcellular location">
    <subcellularLocation>
        <location evidence="1">Mitochondrion</location>
    </subcellularLocation>
</comment>
<evidence type="ECO:0000256" key="4">
    <source>
        <dbReference type="ARBA" id="ARBA00023015"/>
    </source>
</evidence>
<dbReference type="OrthoDB" id="637682at2759"/>
<feature type="compositionally biased region" description="Polar residues" evidence="9">
    <location>
        <begin position="145"/>
        <end position="171"/>
    </location>
</feature>
<gene>
    <name evidence="11 12 13" type="primary">LOC109461628</name>
</gene>
<organism evidence="10 13">
    <name type="scientific">Branchiostoma belcheri</name>
    <name type="common">Amphioxus</name>
    <dbReference type="NCBI Taxonomy" id="7741"/>
    <lineage>
        <taxon>Eukaryota</taxon>
        <taxon>Metazoa</taxon>
        <taxon>Chordata</taxon>
        <taxon>Cephalochordata</taxon>
        <taxon>Leptocardii</taxon>
        <taxon>Amphioxiformes</taxon>
        <taxon>Branchiostomatidae</taxon>
        <taxon>Branchiostoma</taxon>
    </lineage>
</organism>
<feature type="compositionally biased region" description="Polar residues" evidence="9">
    <location>
        <begin position="182"/>
        <end position="193"/>
    </location>
</feature>
<dbReference type="KEGG" id="bbel:109461628"/>
<dbReference type="AlphaFoldDB" id="A0A6P4Y4F4"/>
<evidence type="ECO:0000256" key="5">
    <source>
        <dbReference type="ARBA" id="ARBA00023128"/>
    </source>
</evidence>
<reference evidence="11 12" key="1">
    <citation type="submission" date="2025-04" db="UniProtKB">
        <authorList>
            <consortium name="RefSeq"/>
        </authorList>
    </citation>
    <scope>IDENTIFICATION</scope>
    <source>
        <tissue evidence="11 12">Gonad</tissue>
    </source>
</reference>